<feature type="compositionally biased region" description="Polar residues" evidence="1">
    <location>
        <begin position="93"/>
        <end position="103"/>
    </location>
</feature>
<dbReference type="GO" id="GO:0004439">
    <property type="term" value="F:phosphatidylinositol-4,5-bisphosphate 5-phosphatase activity"/>
    <property type="evidence" value="ECO:0007669"/>
    <property type="project" value="TreeGrafter"/>
</dbReference>
<evidence type="ECO:0000313" key="4">
    <source>
        <dbReference type="Proteomes" id="UP000469558"/>
    </source>
</evidence>
<reference evidence="3 4" key="1">
    <citation type="submission" date="2018-05" db="EMBL/GenBank/DDBJ databases">
        <title>Genome sequencing and assembly of the regulated plant pathogen Lachnellula willkommii and related sister species for the development of diagnostic species identification markers.</title>
        <authorList>
            <person name="Giroux E."/>
            <person name="Bilodeau G."/>
        </authorList>
    </citation>
    <scope>NUCLEOTIDE SEQUENCE [LARGE SCALE GENOMIC DNA]</scope>
    <source>
        <strain evidence="3 4">CBS 268.59</strain>
    </source>
</reference>
<dbReference type="Pfam" id="PF22669">
    <property type="entry name" value="Exo_endo_phos2"/>
    <property type="match status" value="1"/>
</dbReference>
<dbReference type="Gene3D" id="3.60.10.10">
    <property type="entry name" value="Endonuclease/exonuclease/phosphatase"/>
    <property type="match status" value="1"/>
</dbReference>
<dbReference type="FunFam" id="3.60.10.10:FF:000036">
    <property type="entry name" value="Inositol polyphosphate phosphatase, putative"/>
    <property type="match status" value="1"/>
</dbReference>
<proteinExistence type="predicted"/>
<dbReference type="SUPFAM" id="SSF56219">
    <property type="entry name" value="DNase I-like"/>
    <property type="match status" value="1"/>
</dbReference>
<dbReference type="InterPro" id="IPR015943">
    <property type="entry name" value="WD40/YVTN_repeat-like_dom_sf"/>
</dbReference>
<feature type="region of interest" description="Disordered" evidence="1">
    <location>
        <begin position="319"/>
        <end position="412"/>
    </location>
</feature>
<dbReference type="InterPro" id="IPR036691">
    <property type="entry name" value="Endo/exonu/phosph_ase_sf"/>
</dbReference>
<dbReference type="InterPro" id="IPR036322">
    <property type="entry name" value="WD40_repeat_dom_sf"/>
</dbReference>
<evidence type="ECO:0000259" key="2">
    <source>
        <dbReference type="SMART" id="SM00128"/>
    </source>
</evidence>
<dbReference type="SUPFAM" id="SSF50978">
    <property type="entry name" value="WD40 repeat-like"/>
    <property type="match status" value="1"/>
</dbReference>
<organism evidence="3 4">
    <name type="scientific">Lachnellula suecica</name>
    <dbReference type="NCBI Taxonomy" id="602035"/>
    <lineage>
        <taxon>Eukaryota</taxon>
        <taxon>Fungi</taxon>
        <taxon>Dikarya</taxon>
        <taxon>Ascomycota</taxon>
        <taxon>Pezizomycotina</taxon>
        <taxon>Leotiomycetes</taxon>
        <taxon>Helotiales</taxon>
        <taxon>Lachnaceae</taxon>
        <taxon>Lachnellula</taxon>
    </lineage>
</organism>
<dbReference type="Gene3D" id="2.130.10.10">
    <property type="entry name" value="YVTN repeat-like/Quinoprotein amine dehydrogenase"/>
    <property type="match status" value="1"/>
</dbReference>
<dbReference type="EMBL" id="QGMK01001326">
    <property type="protein sequence ID" value="TVY71165.1"/>
    <property type="molecule type" value="Genomic_DNA"/>
</dbReference>
<dbReference type="SMART" id="SM00128">
    <property type="entry name" value="IPPc"/>
    <property type="match status" value="1"/>
</dbReference>
<feature type="domain" description="Inositol polyphosphate-related phosphatase" evidence="2">
    <location>
        <begin position="791"/>
        <end position="1133"/>
    </location>
</feature>
<dbReference type="GO" id="GO:0046856">
    <property type="term" value="P:phosphatidylinositol dephosphorylation"/>
    <property type="evidence" value="ECO:0007669"/>
    <property type="project" value="InterPro"/>
</dbReference>
<name>A0A8T9C3J8_9HELO</name>
<dbReference type="AlphaFoldDB" id="A0A8T9C3J8"/>
<feature type="region of interest" description="Disordered" evidence="1">
    <location>
        <begin position="1"/>
        <end position="300"/>
    </location>
</feature>
<feature type="compositionally biased region" description="Basic and acidic residues" evidence="1">
    <location>
        <begin position="55"/>
        <end position="65"/>
    </location>
</feature>
<dbReference type="PANTHER" id="PTHR11200:SF240">
    <property type="entry name" value="INOSITOL POLYPHOSPHATE 5-PHOSPHATASE C9G1.10C-RELATED"/>
    <property type="match status" value="1"/>
</dbReference>
<dbReference type="OrthoDB" id="2248459at2759"/>
<evidence type="ECO:0000256" key="1">
    <source>
        <dbReference type="SAM" id="MobiDB-lite"/>
    </source>
</evidence>
<feature type="compositionally biased region" description="Low complexity" evidence="1">
    <location>
        <begin position="145"/>
        <end position="159"/>
    </location>
</feature>
<feature type="compositionally biased region" description="Pro residues" evidence="1">
    <location>
        <begin position="347"/>
        <end position="361"/>
    </location>
</feature>
<dbReference type="InterPro" id="IPR046985">
    <property type="entry name" value="IP5"/>
</dbReference>
<protein>
    <submittedName>
        <fullName evidence="3">Putative inositol polyphosphate 5-phosphatase</fullName>
    </submittedName>
</protein>
<feature type="region of interest" description="Disordered" evidence="1">
    <location>
        <begin position="442"/>
        <end position="467"/>
    </location>
</feature>
<feature type="compositionally biased region" description="Pro residues" evidence="1">
    <location>
        <begin position="184"/>
        <end position="193"/>
    </location>
</feature>
<keyword evidence="4" id="KW-1185">Reference proteome</keyword>
<dbReference type="PANTHER" id="PTHR11200">
    <property type="entry name" value="INOSITOL 5-PHOSPHATASE"/>
    <property type="match status" value="1"/>
</dbReference>
<feature type="compositionally biased region" description="Low complexity" evidence="1">
    <location>
        <begin position="249"/>
        <end position="267"/>
    </location>
</feature>
<evidence type="ECO:0000313" key="3">
    <source>
        <dbReference type="EMBL" id="TVY71165.1"/>
    </source>
</evidence>
<comment type="caution">
    <text evidence="3">The sequence shown here is derived from an EMBL/GenBank/DDBJ whole genome shotgun (WGS) entry which is preliminary data.</text>
</comment>
<gene>
    <name evidence="3" type="ORF">LSUE1_G005993</name>
</gene>
<feature type="compositionally biased region" description="Polar residues" evidence="1">
    <location>
        <begin position="386"/>
        <end position="400"/>
    </location>
</feature>
<accession>A0A8T9C3J8</accession>
<dbReference type="Proteomes" id="UP000469558">
    <property type="component" value="Unassembled WGS sequence"/>
</dbReference>
<dbReference type="InterPro" id="IPR000300">
    <property type="entry name" value="IPPc"/>
</dbReference>
<sequence length="1186" mass="131776">MEAPAEEGLDGSSIKPVADLRSRFEQMGAKPNNNTAPRAVSPKPQSKPLGGVGDPVKDLVGRQETGKGFGDSPQGTRGRELEFASVGGLHPLRTNQANLSPSPTRDFRPKPTVSIPPAVTIQPPLSPPRGKALNVSVSNTPTYLTADTPTSATSGGSSPKHFRIPSRPHTPLLESKNSPGLPASQPPSPPPPRRSGELRRNSSFNGLPPPVNRAEKPKIASKPMSLGLRNGASGTEPSPTRFPVEKVTSPFHSPPSSSDSTPEYETPAPIPPRPRPWKAPETATVPPRTQKPFEPPPTHYAVANRRKDQELHGLGRALISPQNTGDQRPALPTRPQAAPEAPKLRMLPPPTSMMPPPPPRPSMDRKRPNLNTDVGMDMTPRATTPKRVSSTPVTQLQTPPRSHGRSMTVDRTSERVPAEFRVPLSAITAQQHEVAFPAPVPSEYPDASHSNRRPPVHRQGTREIPCKNDPPRIMDVCGEFLCAVGTKTVRVWSLRTGEQIIARLVAEQTKILSGAFIPTADVANEGTRIWLGNNVGDIIDIDLTAQSPERAIGSAHTRRDVIQIHRYLDQMWTFDDNGTFHVWGPSKLQHPDTGTSPDKSFRLPKGHTFSMIVGDELWYACGKDVRAFVPSLDASVQFQATIRPFGLPNAGDVTSGTVISSQPDRVYLGHADGKVSIYSRDYQFIGVVNISVYKITSLVGVAGRLWAGFSTGMICVYDITQTPWVLLKDWHAHQDPIVKMIADRSSFWTLDRSQVVSLGQDNMIKVWDGLLQDDWIENQMQSYEETFCEMNSVKALVMTWNAGASTPYSLQQSDTDATFFRNLLQSSDSPDILIFGFQELVDLEDKTRTAKSFFKSKKKDPNTEQEHMSHQYRNWRDYLTRCLDDYMPASELYHLMHTASLVGLFTCIFVRAPLRARMSVVSGAEVKRGMGGLHGNKGALVVRFLLDNTSMCFINCHLAAGQSQTKDRNADITAILDSFIFQAERDQTARQDSFVGGGDGTMILDHEICILNGDLNYRIDTMGRDTVVNAVKANNLSKLLERDQLLASKRKNPWFKLRAFSELPITFAPTYKYDVGTDRYDTSEKKRSPAWCDRILYRGRDRIKQVDYKRHEVMVSDHRPVTGQFRIQTKTVSPKLRAQKWEECQHQLLEMKEKIGKEMMLDYLTNVIGFDAGTTKKLILQKQKNR</sequence>